<proteinExistence type="predicted"/>
<dbReference type="GO" id="GO:0005829">
    <property type="term" value="C:cytosol"/>
    <property type="evidence" value="ECO:0007669"/>
    <property type="project" value="TreeGrafter"/>
</dbReference>
<dbReference type="InterPro" id="IPR054076">
    <property type="entry name" value="ZUO1-like_ZHD"/>
</dbReference>
<dbReference type="Proteomes" id="UP001515480">
    <property type="component" value="Unassembled WGS sequence"/>
</dbReference>
<dbReference type="SUPFAM" id="SSF46565">
    <property type="entry name" value="Chaperone J-domain"/>
    <property type="match status" value="1"/>
</dbReference>
<evidence type="ECO:0000313" key="4">
    <source>
        <dbReference type="Proteomes" id="UP001515480"/>
    </source>
</evidence>
<accession>A0AB34J5B4</accession>
<evidence type="ECO:0000256" key="1">
    <source>
        <dbReference type="SAM" id="MobiDB-lite"/>
    </source>
</evidence>
<gene>
    <name evidence="3" type="ORF">AB1Y20_003641</name>
</gene>
<dbReference type="EMBL" id="JBGBPQ010000012">
    <property type="protein sequence ID" value="KAL1514544.1"/>
    <property type="molecule type" value="Genomic_DNA"/>
</dbReference>
<dbReference type="GO" id="GO:0043022">
    <property type="term" value="F:ribosome binding"/>
    <property type="evidence" value="ECO:0007669"/>
    <property type="project" value="InterPro"/>
</dbReference>
<dbReference type="Gene3D" id="1.10.287.110">
    <property type="entry name" value="DnaJ domain"/>
    <property type="match status" value="1"/>
</dbReference>
<dbReference type="Pfam" id="PF21884">
    <property type="entry name" value="ZUO1-like_ZHD"/>
    <property type="match status" value="1"/>
</dbReference>
<name>A0AB34J5B4_PRYPA</name>
<dbReference type="GO" id="GO:0051083">
    <property type="term" value="P:'de novo' cotranslational protein folding"/>
    <property type="evidence" value="ECO:0007669"/>
    <property type="project" value="InterPro"/>
</dbReference>
<dbReference type="SMART" id="SM00271">
    <property type="entry name" value="DnaJ"/>
    <property type="match status" value="1"/>
</dbReference>
<evidence type="ECO:0000313" key="3">
    <source>
        <dbReference type="EMBL" id="KAL1514544.1"/>
    </source>
</evidence>
<dbReference type="InterPro" id="IPR036869">
    <property type="entry name" value="J_dom_sf"/>
</dbReference>
<dbReference type="PANTHER" id="PTHR43999">
    <property type="entry name" value="DNAJ HOMOLOG SUBFAMILY C MEMBER 2"/>
    <property type="match status" value="1"/>
</dbReference>
<feature type="region of interest" description="Disordered" evidence="1">
    <location>
        <begin position="127"/>
        <end position="168"/>
    </location>
</feature>
<dbReference type="PROSITE" id="PS00636">
    <property type="entry name" value="DNAJ_1"/>
    <property type="match status" value="1"/>
</dbReference>
<feature type="compositionally biased region" description="Basic and acidic residues" evidence="1">
    <location>
        <begin position="372"/>
        <end position="385"/>
    </location>
</feature>
<keyword evidence="4" id="KW-1185">Reference proteome</keyword>
<protein>
    <recommendedName>
        <fullName evidence="2">J domain-containing protein</fullName>
    </recommendedName>
</protein>
<dbReference type="AlphaFoldDB" id="A0AB34J5B4"/>
<dbReference type="InterPro" id="IPR044634">
    <property type="entry name" value="Zuotin/DnaJC2"/>
</dbReference>
<dbReference type="Pfam" id="PF00226">
    <property type="entry name" value="DnaJ"/>
    <property type="match status" value="1"/>
</dbReference>
<evidence type="ECO:0000259" key="2">
    <source>
        <dbReference type="PROSITE" id="PS50076"/>
    </source>
</evidence>
<dbReference type="InterPro" id="IPR018253">
    <property type="entry name" value="DnaJ_domain_CS"/>
</dbReference>
<feature type="region of interest" description="Disordered" evidence="1">
    <location>
        <begin position="372"/>
        <end position="392"/>
    </location>
</feature>
<dbReference type="InterPro" id="IPR001623">
    <property type="entry name" value="DnaJ_domain"/>
</dbReference>
<dbReference type="GO" id="GO:0006450">
    <property type="term" value="P:regulation of translational fidelity"/>
    <property type="evidence" value="ECO:0007669"/>
    <property type="project" value="InterPro"/>
</dbReference>
<reference evidence="3 4" key="1">
    <citation type="journal article" date="2024" name="Science">
        <title>Giant polyketide synthase enzymes in the biosynthesis of giant marine polyether toxins.</title>
        <authorList>
            <person name="Fallon T.R."/>
            <person name="Shende V.V."/>
            <person name="Wierzbicki I.H."/>
            <person name="Pendleton A.L."/>
            <person name="Watervoot N.F."/>
            <person name="Auber R.P."/>
            <person name="Gonzalez D.J."/>
            <person name="Wisecaver J.H."/>
            <person name="Moore B.S."/>
        </authorList>
    </citation>
    <scope>NUCLEOTIDE SEQUENCE [LARGE SCALE GENOMIC DNA]</scope>
    <source>
        <strain evidence="3 4">12B1</strain>
    </source>
</reference>
<sequence>MAVLPLMLCHHPDCHDEPRCYGSPARPLLKKEVMRVREHSSCELLARLNGRGDEEVERADSDEAEDERVEHAGVQTSKKSMYWTEEVEEKLGLAGADPYGILELEEKRWLASADELKKNYRRLVLTMHPDKKASEGAKSPSPKKKGAKGEEDEAVGEEGEGEDDDEDDDFKLLSASWELLGNAERRRQFDSVDYFNDTIPTSYRPKAEGGPHRFFKVFGPVFARQAKFSVQQPVPSLGDALTPYEQVAAFYRFWVNFKSWRDFSLLTEHDCAQAEDREERRWMQRQNKNMSERIKKDEMKRLAAFVELAQENDPRVAAHKEELRRQKDALKEAKERKAREEAEAKEREARAAAETLMASQLAAAAAKEAGAEAKAAEKREKEKARSALKKARKDLKALGETARWGGRASELEVVAAALPLEQLLALQLTLEKAEEPAAGEALAAALAAALGK</sequence>
<feature type="region of interest" description="Disordered" evidence="1">
    <location>
        <begin position="53"/>
        <end position="76"/>
    </location>
</feature>
<dbReference type="CDD" id="cd06257">
    <property type="entry name" value="DnaJ"/>
    <property type="match status" value="1"/>
</dbReference>
<feature type="region of interest" description="Disordered" evidence="1">
    <location>
        <begin position="328"/>
        <end position="349"/>
    </location>
</feature>
<dbReference type="PROSITE" id="PS50076">
    <property type="entry name" value="DNAJ_2"/>
    <property type="match status" value="1"/>
</dbReference>
<dbReference type="PANTHER" id="PTHR43999:SF1">
    <property type="entry name" value="DNAJ HOMOLOG SUBFAMILY C MEMBER 2"/>
    <property type="match status" value="1"/>
</dbReference>
<feature type="compositionally biased region" description="Acidic residues" evidence="1">
    <location>
        <begin position="150"/>
        <end position="168"/>
    </location>
</feature>
<comment type="caution">
    <text evidence="3">The sequence shown here is derived from an EMBL/GenBank/DDBJ whole genome shotgun (WGS) entry which is preliminary data.</text>
</comment>
<organism evidence="3 4">
    <name type="scientific">Prymnesium parvum</name>
    <name type="common">Toxic golden alga</name>
    <dbReference type="NCBI Taxonomy" id="97485"/>
    <lineage>
        <taxon>Eukaryota</taxon>
        <taxon>Haptista</taxon>
        <taxon>Haptophyta</taxon>
        <taxon>Prymnesiophyceae</taxon>
        <taxon>Prymnesiales</taxon>
        <taxon>Prymnesiaceae</taxon>
        <taxon>Prymnesium</taxon>
    </lineage>
</organism>
<feature type="domain" description="J" evidence="2">
    <location>
        <begin position="97"/>
        <end position="193"/>
    </location>
</feature>
<dbReference type="GO" id="GO:0030544">
    <property type="term" value="F:Hsp70 protein binding"/>
    <property type="evidence" value="ECO:0007669"/>
    <property type="project" value="InterPro"/>
</dbReference>